<dbReference type="Gene3D" id="1.10.357.10">
    <property type="entry name" value="Tetracycline Repressor, domain 2"/>
    <property type="match status" value="1"/>
</dbReference>
<dbReference type="eggNOG" id="ENOG50315ZD">
    <property type="taxonomic scope" value="Bacteria"/>
</dbReference>
<dbReference type="AlphaFoldDB" id="A0A0H3KQJ2"/>
<protein>
    <submittedName>
        <fullName evidence="2">TetR family transcriptional regulator-like protein</fullName>
    </submittedName>
</protein>
<dbReference type="Proteomes" id="UP000008815">
    <property type="component" value="Chromosome 3"/>
</dbReference>
<dbReference type="KEGG" id="bmj:BMULJ_05801"/>
<dbReference type="RefSeq" id="WP_012218096.1">
    <property type="nucleotide sequence ID" value="NC_010087.1"/>
</dbReference>
<dbReference type="EMBL" id="AP009387">
    <property type="protein sequence ID" value="BAG47610.1"/>
    <property type="molecule type" value="Genomic_DNA"/>
</dbReference>
<feature type="compositionally biased region" description="Polar residues" evidence="1">
    <location>
        <begin position="1"/>
        <end position="16"/>
    </location>
</feature>
<reference evidence="2 3" key="1">
    <citation type="submission" date="2007-04" db="EMBL/GenBank/DDBJ databases">
        <title>Complete genome sequence of Burkholderia multivorans ATCC 17616.</title>
        <authorList>
            <person name="Ohtsubo Y."/>
            <person name="Yamashita A."/>
            <person name="Kurokawa K."/>
            <person name="Takami H."/>
            <person name="Yuhara S."/>
            <person name="Nishiyama E."/>
            <person name="Endo R."/>
            <person name="Miyazaki R."/>
            <person name="Ono A."/>
            <person name="Yano K."/>
            <person name="Ito M."/>
            <person name="Sota M."/>
            <person name="Yuji N."/>
            <person name="Hattori M."/>
            <person name="Tsuda M."/>
        </authorList>
    </citation>
    <scope>NUCLEOTIDE SEQUENCE [LARGE SCALE GENOMIC DNA]</scope>
    <source>
        <strain evidence="3">ATCC 17616 / 249</strain>
    </source>
</reference>
<dbReference type="InterPro" id="IPR009057">
    <property type="entry name" value="Homeodomain-like_sf"/>
</dbReference>
<evidence type="ECO:0000313" key="3">
    <source>
        <dbReference type="Proteomes" id="UP000008815"/>
    </source>
</evidence>
<evidence type="ECO:0000256" key="1">
    <source>
        <dbReference type="SAM" id="MobiDB-lite"/>
    </source>
</evidence>
<name>A0A0H3KQJ2_BURM1</name>
<organism evidence="2 3">
    <name type="scientific">Burkholderia multivorans (strain ATCC 17616 / 249)</name>
    <dbReference type="NCBI Taxonomy" id="395019"/>
    <lineage>
        <taxon>Bacteria</taxon>
        <taxon>Pseudomonadati</taxon>
        <taxon>Pseudomonadota</taxon>
        <taxon>Betaproteobacteria</taxon>
        <taxon>Burkholderiales</taxon>
        <taxon>Burkholderiaceae</taxon>
        <taxon>Burkholderia</taxon>
        <taxon>Burkholderia cepacia complex</taxon>
    </lineage>
</organism>
<dbReference type="SUPFAM" id="SSF46689">
    <property type="entry name" value="Homeodomain-like"/>
    <property type="match status" value="1"/>
</dbReference>
<evidence type="ECO:0000313" key="2">
    <source>
        <dbReference type="EMBL" id="BAG47610.1"/>
    </source>
</evidence>
<accession>A0A0H3KQJ2</accession>
<dbReference type="HOGENOM" id="CLU_148664_0_0_4"/>
<dbReference type="KEGG" id="bmu:Bmul_5713"/>
<gene>
    <name evidence="2" type="ordered locus">BMULJ_05801</name>
</gene>
<feature type="region of interest" description="Disordered" evidence="1">
    <location>
        <begin position="1"/>
        <end position="27"/>
    </location>
</feature>
<sequence length="145" mass="15799">MSTRAGTTPAEPQTESAPRRRSRGKTREELQLAMLRVKNKGLKLSISAVATEAGVSAGLIHNTYPDIAEEIRAQVGRGTRQQRDAKVAEVKEVRGRLKALRMERDAALADVARLASINETLRQEVAMLRAAASGKMVVLPPQMDV</sequence>
<proteinExistence type="predicted"/>
<keyword evidence="3" id="KW-1185">Reference proteome</keyword>